<keyword evidence="3 10" id="KW-0723">Serine/threonine-protein kinase</keyword>
<dbReference type="Pfam" id="PF00433">
    <property type="entry name" value="Pkinase_C"/>
    <property type="match status" value="1"/>
</dbReference>
<evidence type="ECO:0000256" key="10">
    <source>
        <dbReference type="RuleBase" id="RU000304"/>
    </source>
</evidence>
<feature type="domain" description="AGC-kinase C-terminal" evidence="13">
    <location>
        <begin position="396"/>
        <end position="466"/>
    </location>
</feature>
<dbReference type="Gene3D" id="2.30.29.30">
    <property type="entry name" value="Pleckstrin-homology domain (PH domain)/Phosphotyrosine-binding domain (PTB)"/>
    <property type="match status" value="1"/>
</dbReference>
<evidence type="ECO:0000256" key="2">
    <source>
        <dbReference type="ARBA" id="ARBA00012513"/>
    </source>
</evidence>
<dbReference type="PROSITE" id="PS50003">
    <property type="entry name" value="PH_DOMAIN"/>
    <property type="match status" value="1"/>
</dbReference>
<dbReference type="PROSITE" id="PS51285">
    <property type="entry name" value="AGC_KINASE_CTER"/>
    <property type="match status" value="1"/>
</dbReference>
<dbReference type="PROSITE" id="PS00107">
    <property type="entry name" value="PROTEIN_KINASE_ATP"/>
    <property type="match status" value="1"/>
</dbReference>
<feature type="binding site" evidence="9">
    <location>
        <position position="168"/>
    </location>
    <ligand>
        <name>ATP</name>
        <dbReference type="ChEBI" id="CHEBI:30616"/>
    </ligand>
</feature>
<evidence type="ECO:0000256" key="4">
    <source>
        <dbReference type="ARBA" id="ARBA00022553"/>
    </source>
</evidence>
<sequence length="466" mass="53203">MKRSLIGNSKLRNINHFNFCNPNGRVMSILKEGYMTKQGGMIKTWKRRWFQLIDKKLYYYSKPGSPEVGQIDLSSASNIALAPECKKQPAFKIESSARAFYFQPDTEKLAKEWVQILNDVKDGKSVAPKEEIKISTNDFEIIRVLGRGTYGKVQLVKYKKTGQIFAMKSMSKRMLAESNQIEQTITERSILLQIKNPFLVGAHYTFQNDTKIFLVIDYIPGGELFGRLKEEGAFSVDRVKLYAAEIAIGIGHLHSLGIIYRDLKPENILVDIDGHLKLTDFGMVKELEEKNSTSTFCGTPEYLSPEMLCGKSYTKAVDWWSYGIIIYEMLTGLPPFYDENVNNMYAQIVSGTVIFPKGTSFVIVDFISRLLSKDPNKRLGSGPSDVEEIKKHKFFEKINWEDVMQKKIKPLWVPMLKDKTDTSFFDQEFTTEKQCFTLEDPSLIDPQIQEVFTGFTCTGDSVLDDI</sequence>
<keyword evidence="15" id="KW-1185">Reference proteome</keyword>
<dbReference type="Pfam" id="PF00169">
    <property type="entry name" value="PH"/>
    <property type="match status" value="1"/>
</dbReference>
<reference evidence="14" key="1">
    <citation type="submission" date="2016-10" db="EMBL/GenBank/DDBJ databases">
        <authorList>
            <person name="Benchimol M."/>
            <person name="Almeida L.G."/>
            <person name="Vasconcelos A.T."/>
            <person name="Perreira-Neves A."/>
            <person name="Rosa I.A."/>
            <person name="Tasca T."/>
            <person name="Bogo M.R."/>
            <person name="de Souza W."/>
        </authorList>
    </citation>
    <scope>NUCLEOTIDE SEQUENCE [LARGE SCALE GENOMIC DNA]</scope>
    <source>
        <strain evidence="14">K</strain>
    </source>
</reference>
<dbReference type="SMART" id="SM00220">
    <property type="entry name" value="S_TKc"/>
    <property type="match status" value="1"/>
</dbReference>
<dbReference type="VEuPathDB" id="TrichDB:TRFO_08522"/>
<feature type="domain" description="PH" evidence="11">
    <location>
        <begin position="28"/>
        <end position="122"/>
    </location>
</feature>
<comment type="caution">
    <text evidence="14">The sequence shown here is derived from an EMBL/GenBank/DDBJ whole genome shotgun (WGS) entry which is preliminary data.</text>
</comment>
<dbReference type="Proteomes" id="UP000179807">
    <property type="component" value="Unassembled WGS sequence"/>
</dbReference>
<dbReference type="FunFam" id="1.10.510.10:FF:000008">
    <property type="entry name" value="Non-specific serine/threonine protein kinase"/>
    <property type="match status" value="1"/>
</dbReference>
<evidence type="ECO:0000259" key="11">
    <source>
        <dbReference type="PROSITE" id="PS50003"/>
    </source>
</evidence>
<dbReference type="CDD" id="cd05123">
    <property type="entry name" value="STKc_AGC"/>
    <property type="match status" value="1"/>
</dbReference>
<comment type="similarity">
    <text evidence="1">Belongs to the protein kinase superfamily. AGC Ser/Thr protein kinase family. RAC subfamily.</text>
</comment>
<evidence type="ECO:0000256" key="1">
    <source>
        <dbReference type="ARBA" id="ARBA00006935"/>
    </source>
</evidence>
<dbReference type="InterPro" id="IPR017441">
    <property type="entry name" value="Protein_kinase_ATP_BS"/>
</dbReference>
<dbReference type="EMBL" id="MLAK01001015">
    <property type="protein sequence ID" value="OHS99266.1"/>
    <property type="molecule type" value="Genomic_DNA"/>
</dbReference>
<dbReference type="SMART" id="SM00233">
    <property type="entry name" value="PH"/>
    <property type="match status" value="1"/>
</dbReference>
<accession>A0A1J4JJC8</accession>
<protein>
    <recommendedName>
        <fullName evidence="2">non-specific serine/threonine protein kinase</fullName>
        <ecNumber evidence="2">2.7.11.1</ecNumber>
    </recommendedName>
</protein>
<organism evidence="14 15">
    <name type="scientific">Tritrichomonas foetus</name>
    <dbReference type="NCBI Taxonomy" id="1144522"/>
    <lineage>
        <taxon>Eukaryota</taxon>
        <taxon>Metamonada</taxon>
        <taxon>Parabasalia</taxon>
        <taxon>Tritrichomonadida</taxon>
        <taxon>Tritrichomonadidae</taxon>
        <taxon>Tritrichomonas</taxon>
    </lineage>
</organism>
<dbReference type="InterPro" id="IPR011009">
    <property type="entry name" value="Kinase-like_dom_sf"/>
</dbReference>
<keyword evidence="7 14" id="KW-0418">Kinase</keyword>
<dbReference type="PANTHER" id="PTHR24351">
    <property type="entry name" value="RIBOSOMAL PROTEIN S6 KINASE"/>
    <property type="match status" value="1"/>
</dbReference>
<dbReference type="PROSITE" id="PS00108">
    <property type="entry name" value="PROTEIN_KINASE_ST"/>
    <property type="match status" value="1"/>
</dbReference>
<dbReference type="Gene3D" id="1.10.510.10">
    <property type="entry name" value="Transferase(Phosphotransferase) domain 1"/>
    <property type="match status" value="1"/>
</dbReference>
<evidence type="ECO:0000313" key="15">
    <source>
        <dbReference type="Proteomes" id="UP000179807"/>
    </source>
</evidence>
<dbReference type="InterPro" id="IPR000719">
    <property type="entry name" value="Prot_kinase_dom"/>
</dbReference>
<dbReference type="Pfam" id="PF00069">
    <property type="entry name" value="Pkinase"/>
    <property type="match status" value="1"/>
</dbReference>
<evidence type="ECO:0000256" key="5">
    <source>
        <dbReference type="ARBA" id="ARBA00022679"/>
    </source>
</evidence>
<proteinExistence type="inferred from homology"/>
<evidence type="ECO:0000259" key="12">
    <source>
        <dbReference type="PROSITE" id="PS50011"/>
    </source>
</evidence>
<evidence type="ECO:0000256" key="6">
    <source>
        <dbReference type="ARBA" id="ARBA00022741"/>
    </source>
</evidence>
<dbReference type="SMART" id="SM00133">
    <property type="entry name" value="S_TK_X"/>
    <property type="match status" value="1"/>
</dbReference>
<keyword evidence="8 9" id="KW-0067">ATP-binding</keyword>
<dbReference type="GeneID" id="94829046"/>
<evidence type="ECO:0000259" key="13">
    <source>
        <dbReference type="PROSITE" id="PS51285"/>
    </source>
</evidence>
<evidence type="ECO:0000256" key="9">
    <source>
        <dbReference type="PROSITE-ProRule" id="PRU10141"/>
    </source>
</evidence>
<evidence type="ECO:0000313" key="14">
    <source>
        <dbReference type="EMBL" id="OHS99266.1"/>
    </source>
</evidence>
<evidence type="ECO:0000256" key="8">
    <source>
        <dbReference type="ARBA" id="ARBA00022840"/>
    </source>
</evidence>
<dbReference type="GO" id="GO:0005524">
    <property type="term" value="F:ATP binding"/>
    <property type="evidence" value="ECO:0007669"/>
    <property type="project" value="UniProtKB-UniRule"/>
</dbReference>
<dbReference type="RefSeq" id="XP_068352403.1">
    <property type="nucleotide sequence ID" value="XM_068494342.1"/>
</dbReference>
<dbReference type="SUPFAM" id="SSF50729">
    <property type="entry name" value="PH domain-like"/>
    <property type="match status" value="1"/>
</dbReference>
<dbReference type="OrthoDB" id="63267at2759"/>
<dbReference type="InterPro" id="IPR045270">
    <property type="entry name" value="STKc_AGC"/>
</dbReference>
<dbReference type="InterPro" id="IPR001849">
    <property type="entry name" value="PH_domain"/>
</dbReference>
<dbReference type="InterPro" id="IPR008271">
    <property type="entry name" value="Ser/Thr_kinase_AS"/>
</dbReference>
<name>A0A1J4JJC8_9EUKA</name>
<dbReference type="InterPro" id="IPR000961">
    <property type="entry name" value="AGC-kinase_C"/>
</dbReference>
<dbReference type="InterPro" id="IPR017892">
    <property type="entry name" value="Pkinase_C"/>
</dbReference>
<dbReference type="InterPro" id="IPR011993">
    <property type="entry name" value="PH-like_dom_sf"/>
</dbReference>
<dbReference type="SUPFAM" id="SSF56112">
    <property type="entry name" value="Protein kinase-like (PK-like)"/>
    <property type="match status" value="1"/>
</dbReference>
<dbReference type="FunFam" id="2.30.29.30:FF:000286">
    <property type="entry name" value="PH-protein kinase domain containing protein"/>
    <property type="match status" value="1"/>
</dbReference>
<evidence type="ECO:0000256" key="7">
    <source>
        <dbReference type="ARBA" id="ARBA00022777"/>
    </source>
</evidence>
<keyword evidence="6 9" id="KW-0547">Nucleotide-binding</keyword>
<dbReference type="FunFam" id="3.30.200.20:FF:000537">
    <property type="entry name" value="Non-specific serine/threonine protein kinase"/>
    <property type="match status" value="1"/>
</dbReference>
<dbReference type="Gene3D" id="3.30.200.20">
    <property type="entry name" value="Phosphorylase Kinase, domain 1"/>
    <property type="match status" value="1"/>
</dbReference>
<dbReference type="EC" id="2.7.11.1" evidence="2"/>
<evidence type="ECO:0000256" key="3">
    <source>
        <dbReference type="ARBA" id="ARBA00022527"/>
    </source>
</evidence>
<gene>
    <name evidence="14" type="ORF">TRFO_08522</name>
</gene>
<keyword evidence="4" id="KW-0597">Phosphoprotein</keyword>
<dbReference type="GO" id="GO:0004674">
    <property type="term" value="F:protein serine/threonine kinase activity"/>
    <property type="evidence" value="ECO:0007669"/>
    <property type="project" value="UniProtKB-KW"/>
</dbReference>
<dbReference type="AlphaFoldDB" id="A0A1J4JJC8"/>
<keyword evidence="5" id="KW-0808">Transferase</keyword>
<feature type="domain" description="Protein kinase" evidence="12">
    <location>
        <begin position="139"/>
        <end position="395"/>
    </location>
</feature>
<dbReference type="PROSITE" id="PS50011">
    <property type="entry name" value="PROTEIN_KINASE_DOM"/>
    <property type="match status" value="1"/>
</dbReference>